<dbReference type="AlphaFoldDB" id="A0AAV7UC32"/>
<reference evidence="2" key="1">
    <citation type="journal article" date="2022" name="bioRxiv">
        <title>Sequencing and chromosome-scale assembly of the giantPleurodeles waltlgenome.</title>
        <authorList>
            <person name="Brown T."/>
            <person name="Elewa A."/>
            <person name="Iarovenko S."/>
            <person name="Subramanian E."/>
            <person name="Araus A.J."/>
            <person name="Petzold A."/>
            <person name="Susuki M."/>
            <person name="Suzuki K.-i.T."/>
            <person name="Hayashi T."/>
            <person name="Toyoda A."/>
            <person name="Oliveira C."/>
            <person name="Osipova E."/>
            <person name="Leigh N.D."/>
            <person name="Simon A."/>
            <person name="Yun M.H."/>
        </authorList>
    </citation>
    <scope>NUCLEOTIDE SEQUENCE</scope>
    <source>
        <strain evidence="2">20211129_DDA</strain>
        <tissue evidence="2">Liver</tissue>
    </source>
</reference>
<evidence type="ECO:0000256" key="1">
    <source>
        <dbReference type="SAM" id="MobiDB-lite"/>
    </source>
</evidence>
<feature type="compositionally biased region" description="Basic and acidic residues" evidence="1">
    <location>
        <begin position="1"/>
        <end position="10"/>
    </location>
</feature>
<gene>
    <name evidence="2" type="ORF">NDU88_002979</name>
</gene>
<protein>
    <submittedName>
        <fullName evidence="2">Uncharacterized protein</fullName>
    </submittedName>
</protein>
<proteinExistence type="predicted"/>
<organism evidence="2 3">
    <name type="scientific">Pleurodeles waltl</name>
    <name type="common">Iberian ribbed newt</name>
    <dbReference type="NCBI Taxonomy" id="8319"/>
    <lineage>
        <taxon>Eukaryota</taxon>
        <taxon>Metazoa</taxon>
        <taxon>Chordata</taxon>
        <taxon>Craniata</taxon>
        <taxon>Vertebrata</taxon>
        <taxon>Euteleostomi</taxon>
        <taxon>Amphibia</taxon>
        <taxon>Batrachia</taxon>
        <taxon>Caudata</taxon>
        <taxon>Salamandroidea</taxon>
        <taxon>Salamandridae</taxon>
        <taxon>Pleurodelinae</taxon>
        <taxon>Pleurodeles</taxon>
    </lineage>
</organism>
<sequence>MDYHIFKQQDGDSDNQDESHKSEGGEKKATAAQEGSEEGGDRERRRSRKRDGSWRESPSEVDVQEETPSLDEVPDAWSEEWNTPQEDAGELRQLTRVAA</sequence>
<feature type="compositionally biased region" description="Basic and acidic residues" evidence="1">
    <location>
        <begin position="17"/>
        <end position="29"/>
    </location>
</feature>
<keyword evidence="3" id="KW-1185">Reference proteome</keyword>
<feature type="region of interest" description="Disordered" evidence="1">
    <location>
        <begin position="1"/>
        <end position="99"/>
    </location>
</feature>
<accession>A0AAV7UC32</accession>
<evidence type="ECO:0000313" key="3">
    <source>
        <dbReference type="Proteomes" id="UP001066276"/>
    </source>
</evidence>
<comment type="caution">
    <text evidence="2">The sequence shown here is derived from an EMBL/GenBank/DDBJ whole genome shotgun (WGS) entry which is preliminary data.</text>
</comment>
<dbReference type="EMBL" id="JANPWB010000005">
    <property type="protein sequence ID" value="KAJ1186196.1"/>
    <property type="molecule type" value="Genomic_DNA"/>
</dbReference>
<feature type="compositionally biased region" description="Basic and acidic residues" evidence="1">
    <location>
        <begin position="39"/>
        <end position="58"/>
    </location>
</feature>
<dbReference type="Proteomes" id="UP001066276">
    <property type="component" value="Chromosome 3_1"/>
</dbReference>
<evidence type="ECO:0000313" key="2">
    <source>
        <dbReference type="EMBL" id="KAJ1186196.1"/>
    </source>
</evidence>
<name>A0AAV7UC32_PLEWA</name>
<feature type="compositionally biased region" description="Acidic residues" evidence="1">
    <location>
        <begin position="62"/>
        <end position="78"/>
    </location>
</feature>